<reference evidence="2 3" key="1">
    <citation type="journal article" date="2015" name="Fungal Genet. Biol.">
        <title>Evolution of novel wood decay mechanisms in Agaricales revealed by the genome sequences of Fistulina hepatica and Cylindrobasidium torrendii.</title>
        <authorList>
            <person name="Floudas D."/>
            <person name="Held B.W."/>
            <person name="Riley R."/>
            <person name="Nagy L.G."/>
            <person name="Koehler G."/>
            <person name="Ransdell A.S."/>
            <person name="Younus H."/>
            <person name="Chow J."/>
            <person name="Chiniquy J."/>
            <person name="Lipzen A."/>
            <person name="Tritt A."/>
            <person name="Sun H."/>
            <person name="Haridas S."/>
            <person name="LaButti K."/>
            <person name="Ohm R.A."/>
            <person name="Kues U."/>
            <person name="Blanchette R.A."/>
            <person name="Grigoriev I.V."/>
            <person name="Minto R.E."/>
            <person name="Hibbett D.S."/>
        </authorList>
    </citation>
    <scope>NUCLEOTIDE SEQUENCE [LARGE SCALE GENOMIC DNA]</scope>
    <source>
        <strain evidence="2 3">FP15055 ss-10</strain>
    </source>
</reference>
<dbReference type="AlphaFoldDB" id="A0A0D7B0T2"/>
<feature type="region of interest" description="Disordered" evidence="1">
    <location>
        <begin position="1"/>
        <end position="55"/>
    </location>
</feature>
<evidence type="ECO:0000313" key="2">
    <source>
        <dbReference type="EMBL" id="KIY63744.1"/>
    </source>
</evidence>
<keyword evidence="3" id="KW-1185">Reference proteome</keyword>
<proteinExistence type="predicted"/>
<feature type="compositionally biased region" description="Basic residues" evidence="1">
    <location>
        <begin position="32"/>
        <end position="44"/>
    </location>
</feature>
<feature type="compositionally biased region" description="Low complexity" evidence="1">
    <location>
        <begin position="1"/>
        <end position="17"/>
    </location>
</feature>
<sequence>MLETTTGGASSLTLGLSRPRNVPAPHLMAATTRRRRSQLRRRRNPSPSGERRKRMIMPTMGLVLLTEVHRAQRAASHDVGVVGSQYWLVKKGFYG</sequence>
<name>A0A0D7B0T2_9AGAR</name>
<organism evidence="2 3">
    <name type="scientific">Cylindrobasidium torrendii FP15055 ss-10</name>
    <dbReference type="NCBI Taxonomy" id="1314674"/>
    <lineage>
        <taxon>Eukaryota</taxon>
        <taxon>Fungi</taxon>
        <taxon>Dikarya</taxon>
        <taxon>Basidiomycota</taxon>
        <taxon>Agaricomycotina</taxon>
        <taxon>Agaricomycetes</taxon>
        <taxon>Agaricomycetidae</taxon>
        <taxon>Agaricales</taxon>
        <taxon>Marasmiineae</taxon>
        <taxon>Physalacriaceae</taxon>
        <taxon>Cylindrobasidium</taxon>
    </lineage>
</organism>
<accession>A0A0D7B0T2</accession>
<protein>
    <submittedName>
        <fullName evidence="2">Uncharacterized protein</fullName>
    </submittedName>
</protein>
<evidence type="ECO:0000313" key="3">
    <source>
        <dbReference type="Proteomes" id="UP000054007"/>
    </source>
</evidence>
<dbReference type="Proteomes" id="UP000054007">
    <property type="component" value="Unassembled WGS sequence"/>
</dbReference>
<evidence type="ECO:0000256" key="1">
    <source>
        <dbReference type="SAM" id="MobiDB-lite"/>
    </source>
</evidence>
<gene>
    <name evidence="2" type="ORF">CYLTODRAFT_425844</name>
</gene>
<dbReference type="EMBL" id="KN880676">
    <property type="protein sequence ID" value="KIY63744.1"/>
    <property type="molecule type" value="Genomic_DNA"/>
</dbReference>